<reference evidence="1 2" key="2">
    <citation type="journal article" date="2022" name="Mol. Biol. Evol.">
        <title>Comparative Genomics Reveals Insights into the Divergent Evolution of Astigmatic Mites and Household Pest Adaptations.</title>
        <authorList>
            <person name="Xiong Q."/>
            <person name="Wan A.T."/>
            <person name="Liu X."/>
            <person name="Fung C.S."/>
            <person name="Xiao X."/>
            <person name="Malainual N."/>
            <person name="Hou J."/>
            <person name="Wang L."/>
            <person name="Wang M."/>
            <person name="Yang K.Y."/>
            <person name="Cui Y."/>
            <person name="Leung E.L."/>
            <person name="Nong W."/>
            <person name="Shin S.K."/>
            <person name="Au S.W."/>
            <person name="Jeong K.Y."/>
            <person name="Chew F.T."/>
            <person name="Hui J.H."/>
            <person name="Leung T.F."/>
            <person name="Tungtrongchitr A."/>
            <person name="Zhong N."/>
            <person name="Liu Z."/>
            <person name="Tsui S.K."/>
        </authorList>
    </citation>
    <scope>NUCLEOTIDE SEQUENCE [LARGE SCALE GENOMIC DNA]</scope>
    <source>
        <strain evidence="1">Derp</strain>
    </source>
</reference>
<dbReference type="Proteomes" id="UP000887458">
    <property type="component" value="Unassembled WGS sequence"/>
</dbReference>
<reference evidence="1 2" key="1">
    <citation type="journal article" date="2018" name="J. Allergy Clin. Immunol.">
        <title>High-quality assembly of Dermatophagoides pteronyssinus genome and transcriptome reveals a wide range of novel allergens.</title>
        <authorList>
            <person name="Liu X.Y."/>
            <person name="Yang K.Y."/>
            <person name="Wang M.Q."/>
            <person name="Kwok J.S."/>
            <person name="Zeng X."/>
            <person name="Yang Z."/>
            <person name="Xiao X.J."/>
            <person name="Lau C.P."/>
            <person name="Li Y."/>
            <person name="Huang Z.M."/>
            <person name="Ba J.G."/>
            <person name="Yim A.K."/>
            <person name="Ouyang C.Y."/>
            <person name="Ngai S.M."/>
            <person name="Chan T.F."/>
            <person name="Leung E.L."/>
            <person name="Liu L."/>
            <person name="Liu Z.G."/>
            <person name="Tsui S.K."/>
        </authorList>
    </citation>
    <scope>NUCLEOTIDE SEQUENCE [LARGE SCALE GENOMIC DNA]</scope>
    <source>
        <strain evidence="1">Derp</strain>
    </source>
</reference>
<evidence type="ECO:0000313" key="1">
    <source>
        <dbReference type="EMBL" id="KAH9426090.1"/>
    </source>
</evidence>
<comment type="caution">
    <text evidence="1">The sequence shown here is derived from an EMBL/GenBank/DDBJ whole genome shotgun (WGS) entry which is preliminary data.</text>
</comment>
<gene>
    <name evidence="1" type="ORF">DERP_007030</name>
</gene>
<evidence type="ECO:0000313" key="2">
    <source>
        <dbReference type="Proteomes" id="UP000887458"/>
    </source>
</evidence>
<sequence length="64" mass="7519">MSHEHQDNHHHDSYGKKRKGINLDHYHQWITGTTTTDIFIINKVICGQDVGLNKPVDHYHHNHV</sequence>
<proteinExistence type="predicted"/>
<dbReference type="EMBL" id="NJHN03000012">
    <property type="protein sequence ID" value="KAH9426090.1"/>
    <property type="molecule type" value="Genomic_DNA"/>
</dbReference>
<keyword evidence="2" id="KW-1185">Reference proteome</keyword>
<name>A0ABQ8JUE5_DERPT</name>
<organism evidence="1 2">
    <name type="scientific">Dermatophagoides pteronyssinus</name>
    <name type="common">European house dust mite</name>
    <dbReference type="NCBI Taxonomy" id="6956"/>
    <lineage>
        <taxon>Eukaryota</taxon>
        <taxon>Metazoa</taxon>
        <taxon>Ecdysozoa</taxon>
        <taxon>Arthropoda</taxon>
        <taxon>Chelicerata</taxon>
        <taxon>Arachnida</taxon>
        <taxon>Acari</taxon>
        <taxon>Acariformes</taxon>
        <taxon>Sarcoptiformes</taxon>
        <taxon>Astigmata</taxon>
        <taxon>Psoroptidia</taxon>
        <taxon>Analgoidea</taxon>
        <taxon>Pyroglyphidae</taxon>
        <taxon>Dermatophagoidinae</taxon>
        <taxon>Dermatophagoides</taxon>
    </lineage>
</organism>
<protein>
    <submittedName>
        <fullName evidence="1">Uncharacterized protein</fullName>
    </submittedName>
</protein>
<accession>A0ABQ8JUE5</accession>